<evidence type="ECO:0000256" key="4">
    <source>
        <dbReference type="ARBA" id="ARBA00023277"/>
    </source>
</evidence>
<dbReference type="InterPro" id="IPR001282">
    <property type="entry name" value="G6P_DH"/>
</dbReference>
<dbReference type="PRINTS" id="PR00079">
    <property type="entry name" value="G6PDHDRGNASE"/>
</dbReference>
<dbReference type="GO" id="GO:0004345">
    <property type="term" value="F:glucose-6-phosphate dehydrogenase activity"/>
    <property type="evidence" value="ECO:0007669"/>
    <property type="project" value="InterPro"/>
</dbReference>
<feature type="domain" description="Glucosamine/galactosamine-6-phosphate isomerase" evidence="7">
    <location>
        <begin position="554"/>
        <end position="774"/>
    </location>
</feature>
<dbReference type="SUPFAM" id="SSF51735">
    <property type="entry name" value="NAD(P)-binding Rossmann-fold domains"/>
    <property type="match status" value="1"/>
</dbReference>
<dbReference type="UniPathway" id="UPA00115"/>
<dbReference type="OMA" id="APNRCAV"/>
<dbReference type="Pfam" id="PF01182">
    <property type="entry name" value="Glucosamine_iso"/>
    <property type="match status" value="1"/>
</dbReference>
<protein>
    <recommendedName>
        <fullName evidence="10">Glucose-6-phosphate 1-dehydrogenase</fullName>
    </recommendedName>
</protein>
<dbReference type="InterPro" id="IPR005900">
    <property type="entry name" value="6-phosphogluconolactonase_DevB"/>
</dbReference>
<evidence type="ECO:0000259" key="6">
    <source>
        <dbReference type="Pfam" id="PF00479"/>
    </source>
</evidence>
<accession>A0A0L8I059</accession>
<organism evidence="9">
    <name type="scientific">Octopus bimaculoides</name>
    <name type="common">California two-spotted octopus</name>
    <dbReference type="NCBI Taxonomy" id="37653"/>
    <lineage>
        <taxon>Eukaryota</taxon>
        <taxon>Metazoa</taxon>
        <taxon>Spiralia</taxon>
        <taxon>Lophotrochozoa</taxon>
        <taxon>Mollusca</taxon>
        <taxon>Cephalopoda</taxon>
        <taxon>Coleoidea</taxon>
        <taxon>Octopodiformes</taxon>
        <taxon>Octopoda</taxon>
        <taxon>Incirrata</taxon>
        <taxon>Octopodidae</taxon>
        <taxon>Octopus</taxon>
    </lineage>
</organism>
<dbReference type="Pfam" id="PF02781">
    <property type="entry name" value="G6PD_C"/>
    <property type="match status" value="1"/>
</dbReference>
<evidence type="ECO:0000259" key="7">
    <source>
        <dbReference type="Pfam" id="PF01182"/>
    </source>
</evidence>
<dbReference type="GO" id="GO:0017057">
    <property type="term" value="F:6-phosphogluconolactonase activity"/>
    <property type="evidence" value="ECO:0007669"/>
    <property type="project" value="InterPro"/>
</dbReference>
<dbReference type="InterPro" id="IPR037171">
    <property type="entry name" value="NagB/RpiA_transferase-like"/>
</dbReference>
<dbReference type="Pfam" id="PF00479">
    <property type="entry name" value="G6PD_N"/>
    <property type="match status" value="1"/>
</dbReference>
<dbReference type="SUPFAM" id="SSF100950">
    <property type="entry name" value="NagB/RpiA/CoA transferase-like"/>
    <property type="match status" value="1"/>
</dbReference>
<dbReference type="PANTHER" id="PTHR23429:SF7">
    <property type="entry name" value="GDH_6PGL ENDOPLASMIC BIFUNCTIONAL PROTEIN"/>
    <property type="match status" value="1"/>
</dbReference>
<dbReference type="AlphaFoldDB" id="A0A0L8I059"/>
<keyword evidence="2" id="KW-0313">Glucose metabolism</keyword>
<evidence type="ECO:0000256" key="2">
    <source>
        <dbReference type="ARBA" id="ARBA00022526"/>
    </source>
</evidence>
<dbReference type="NCBIfam" id="TIGR01198">
    <property type="entry name" value="pgl"/>
    <property type="match status" value="1"/>
</dbReference>
<dbReference type="InterPro" id="IPR022675">
    <property type="entry name" value="G6P_DH_C"/>
</dbReference>
<dbReference type="GO" id="GO:0009051">
    <property type="term" value="P:pentose-phosphate shunt, oxidative branch"/>
    <property type="evidence" value="ECO:0007669"/>
    <property type="project" value="TreeGrafter"/>
</dbReference>
<sequence>MLLNMNSCQNFLAVIFFLCILQAVSTNQFISVVLVGATGDLAKKYLWHSMFETYRNGIENKGPYFLFFGGARANRTFGEDTLMKIIDRSVTCYNMQCESHKRRFITVVRYVQLKVEEDYENLAHQMALDEESHSPDNPIAGRIFYLSTPPATYVKTAQLLHKHCRSHVANSWIRLVLEKPFGNDRKTSEALASSLEQWYSEEEIYRVDHYLQKPVVKQILPFRIKNQNWLEPLLNRHHVERVEIVSKEYIGVKGRTKFYNNVGVLRDMMQNHLTELLTLVSMELPADGNVDSIDEIKEKKIALLEQVQPMKVKSLLFGQYKDYMQEAEKESINKSSSAKTPTFAAALLHIESARWKDVPFVLVAGKQMDERTTYVRIIFKNNVFKIPPTTDSERIQQIIFHINYGVMKEPCIIVPWSLHKALWPKDVVPKMWSQPPAYGSEMSTYQTGVPGQTTDAYIQVVQDIVNGKQAHFVGTRQLMSMWDIWQTSLNVLAKRPKLYTRNNTLDFTIINKQLAFVESEHSQQEYVKPTSDKPVFAQLPKHFLGGNLYVNSTGALAMQLTSSIIEISMKLIKEKKPFHIGFSGGKTPALLFRKLREIYPLHLWVNTHIWLVDERCQPLNSHRSNFNLLFTELLQHINIPYVNLHPMPVSIAGSLCTDKDEGDILYERQLSNAVINGLDYVVLGLGKDGHVASLFPHDKSLTLTTPRKVILTNAANRGDKRMSLTVDFLNMSKNIALFVTGKEKHKILNSISSESDRLKYPVQNIQPNAGHLTWFVDSAAWLGV</sequence>
<dbReference type="GO" id="GO:0006006">
    <property type="term" value="P:glucose metabolic process"/>
    <property type="evidence" value="ECO:0007669"/>
    <property type="project" value="UniProtKB-KW"/>
</dbReference>
<evidence type="ECO:0008006" key="10">
    <source>
        <dbReference type="Google" id="ProtNLM"/>
    </source>
</evidence>
<dbReference type="Gene3D" id="3.40.50.720">
    <property type="entry name" value="NAD(P)-binding Rossmann-like Domain"/>
    <property type="match status" value="1"/>
</dbReference>
<dbReference type="GO" id="GO:0005783">
    <property type="term" value="C:endoplasmic reticulum"/>
    <property type="evidence" value="ECO:0007669"/>
    <property type="project" value="TreeGrafter"/>
</dbReference>
<dbReference type="InterPro" id="IPR036291">
    <property type="entry name" value="NAD(P)-bd_dom_sf"/>
</dbReference>
<dbReference type="PANTHER" id="PTHR23429">
    <property type="entry name" value="GLUCOSE-6-PHOSPHATE 1-DEHYDROGENASE G6PD"/>
    <property type="match status" value="1"/>
</dbReference>
<evidence type="ECO:0000259" key="8">
    <source>
        <dbReference type="Pfam" id="PF02781"/>
    </source>
</evidence>
<feature type="domain" description="Glucose-6-phosphate dehydrogenase C-terminal" evidence="8">
    <location>
        <begin position="221"/>
        <end position="501"/>
    </location>
</feature>
<keyword evidence="5" id="KW-0732">Signal</keyword>
<feature type="chain" id="PRO_5005584081" description="Glucose-6-phosphate 1-dehydrogenase" evidence="5">
    <location>
        <begin position="27"/>
        <end position="784"/>
    </location>
</feature>
<dbReference type="Gene3D" id="3.40.50.1360">
    <property type="match status" value="1"/>
</dbReference>
<dbReference type="CDD" id="cd01400">
    <property type="entry name" value="6PGL"/>
    <property type="match status" value="1"/>
</dbReference>
<dbReference type="Gene3D" id="3.30.360.10">
    <property type="entry name" value="Dihydrodipicolinate Reductase, domain 2"/>
    <property type="match status" value="1"/>
</dbReference>
<dbReference type="OrthoDB" id="60984at2759"/>
<dbReference type="GO" id="GO:0050661">
    <property type="term" value="F:NADP binding"/>
    <property type="evidence" value="ECO:0007669"/>
    <property type="project" value="InterPro"/>
</dbReference>
<dbReference type="InterPro" id="IPR006148">
    <property type="entry name" value="Glc/Gal-6P_isomerase"/>
</dbReference>
<proteinExistence type="predicted"/>
<feature type="signal peptide" evidence="5">
    <location>
        <begin position="1"/>
        <end position="26"/>
    </location>
</feature>
<evidence type="ECO:0000256" key="1">
    <source>
        <dbReference type="ARBA" id="ARBA00004959"/>
    </source>
</evidence>
<comment type="pathway">
    <text evidence="1">Carbohydrate degradation; pentose phosphate pathway.</text>
</comment>
<keyword evidence="4" id="KW-0119">Carbohydrate metabolism</keyword>
<evidence type="ECO:0000256" key="3">
    <source>
        <dbReference type="ARBA" id="ARBA00022857"/>
    </source>
</evidence>
<evidence type="ECO:0000313" key="9">
    <source>
        <dbReference type="EMBL" id="KOF94801.1"/>
    </source>
</evidence>
<evidence type="ECO:0000256" key="5">
    <source>
        <dbReference type="SAM" id="SignalP"/>
    </source>
</evidence>
<name>A0A0L8I059_OCTBM</name>
<dbReference type="InterPro" id="IPR022674">
    <property type="entry name" value="G6P_DH_NAD-bd"/>
</dbReference>
<gene>
    <name evidence="9" type="ORF">OCBIM_22000623mg</name>
</gene>
<reference evidence="9" key="1">
    <citation type="submission" date="2015-07" db="EMBL/GenBank/DDBJ databases">
        <title>MeaNS - Measles Nucleotide Surveillance Program.</title>
        <authorList>
            <person name="Tran T."/>
            <person name="Druce J."/>
        </authorList>
    </citation>
    <scope>NUCLEOTIDE SEQUENCE</scope>
    <source>
        <strain evidence="9">UCB-OBI-ISO-001</strain>
        <tissue evidence="9">Gonad</tissue>
    </source>
</reference>
<feature type="domain" description="Glucose-6-phosphate dehydrogenase NAD-binding" evidence="6">
    <location>
        <begin position="33"/>
        <end position="217"/>
    </location>
</feature>
<dbReference type="SUPFAM" id="SSF55347">
    <property type="entry name" value="Glyceraldehyde-3-phosphate dehydrogenase-like, C-terminal domain"/>
    <property type="match status" value="1"/>
</dbReference>
<dbReference type="KEGG" id="obi:106867532"/>
<dbReference type="EMBL" id="KQ416870">
    <property type="protein sequence ID" value="KOF94801.1"/>
    <property type="molecule type" value="Genomic_DNA"/>
</dbReference>
<keyword evidence="3" id="KW-0521">NADP</keyword>
<dbReference type="STRING" id="37653.A0A0L8I059"/>